<dbReference type="FunCoup" id="A0A6P5L183">
    <property type="interactions" value="2485"/>
</dbReference>
<protein>
    <submittedName>
        <fullName evidence="4">UPF0489 protein C5orf22 homolog isoform X1</fullName>
    </submittedName>
</protein>
<dbReference type="GeneID" id="110214755"/>
<dbReference type="InParanoid" id="A0A6P5L183"/>
<dbReference type="PANTHER" id="PTHR13225">
    <property type="entry name" value="MISEXPRESSION SUPPRESSOR OF RAS 6"/>
    <property type="match status" value="1"/>
</dbReference>
<evidence type="ECO:0000313" key="4">
    <source>
        <dbReference type="RefSeq" id="XP_020851462.1"/>
    </source>
</evidence>
<gene>
    <name evidence="4" type="primary">CUNH5orf22</name>
</gene>
<sequence length="545" mass="61748">MTHSPGERPPLRLYPKLPVWVVEDHQEVLPFIYRAIGSKHLPAGNITFVHFDSHPDLLIPVNMPADTVFDKEALFGELSIENWIMPVVYAGHFSHVIWLHPSWAQQIKEGKHCFLVGKDTSTTTIRVTSTDHYFLSDGLYVSEDQLENPKPLELDVILVNPSQLFSSQEESGAVPSAKRLKLAAEESQSTALTNSSSSEGLCPNQKAEEKEKDTGSQLAPQTCMAPAISSYPEMLDCQTRASARDILQILKKGDAFVLDVDLDFFSVKNPFKEMFSQSTVRHALWNYKKEKIFYLQLSPFLCWNETYVVFKWRIIHLEPMASVISSYQKLLSSNQNSLESCHSRECLDMYCKAFSAAHIPKWDYVPHMLSYEEYKLLQELYSFKKPDTELTEEGLVDCVESRVHQLEDLEAAFADLCDGDDEETVQRWASNPGMGSLTALVQSLKNRTETPDYEMVHQAGLTCDYSELPHHISTEQEIECLVQSLKYLLKNLPKPTLVTIARSSLDDYCPSEQVDTIQEKVLNVLHTLYGSLDIHLEYSASSPPA</sequence>
<evidence type="ECO:0000256" key="2">
    <source>
        <dbReference type="SAM" id="MobiDB-lite"/>
    </source>
</evidence>
<feature type="region of interest" description="Disordered" evidence="2">
    <location>
        <begin position="188"/>
        <end position="219"/>
    </location>
</feature>
<dbReference type="RefSeq" id="XP_020851462.1">
    <property type="nucleotide sequence ID" value="XM_020995803.1"/>
</dbReference>
<dbReference type="InterPro" id="IPR024131">
    <property type="entry name" value="UPF0489"/>
</dbReference>
<keyword evidence="3" id="KW-1185">Reference proteome</keyword>
<comment type="similarity">
    <text evidence="1">Belongs to the UPF0489 family.</text>
</comment>
<accession>A0A6P5L183</accession>
<dbReference type="AlphaFoldDB" id="A0A6P5L183"/>
<dbReference type="KEGG" id="pcw:110214755"/>
<dbReference type="Pfam" id="PF12640">
    <property type="entry name" value="UPF0489"/>
    <property type="match status" value="1"/>
</dbReference>
<dbReference type="CTD" id="103179931"/>
<feature type="compositionally biased region" description="Low complexity" evidence="2">
    <location>
        <begin position="188"/>
        <end position="198"/>
    </location>
</feature>
<evidence type="ECO:0000313" key="3">
    <source>
        <dbReference type="Proteomes" id="UP000515140"/>
    </source>
</evidence>
<evidence type="ECO:0000256" key="1">
    <source>
        <dbReference type="ARBA" id="ARBA00007099"/>
    </source>
</evidence>
<proteinExistence type="inferred from homology"/>
<organism evidence="3 4">
    <name type="scientific">Phascolarctos cinereus</name>
    <name type="common">Koala</name>
    <dbReference type="NCBI Taxonomy" id="38626"/>
    <lineage>
        <taxon>Eukaryota</taxon>
        <taxon>Metazoa</taxon>
        <taxon>Chordata</taxon>
        <taxon>Craniata</taxon>
        <taxon>Vertebrata</taxon>
        <taxon>Euteleostomi</taxon>
        <taxon>Mammalia</taxon>
        <taxon>Metatheria</taxon>
        <taxon>Diprotodontia</taxon>
        <taxon>Phascolarctidae</taxon>
        <taxon>Phascolarctos</taxon>
    </lineage>
</organism>
<name>A0A6P5L183_PHACI</name>
<dbReference type="PANTHER" id="PTHR13225:SF3">
    <property type="entry name" value="UPF0489 PROTEIN C5ORF22"/>
    <property type="match status" value="1"/>
</dbReference>
<reference evidence="4" key="1">
    <citation type="submission" date="2025-08" db="UniProtKB">
        <authorList>
            <consortium name="RefSeq"/>
        </authorList>
    </citation>
    <scope>IDENTIFICATION</scope>
    <source>
        <tissue evidence="4">Spleen</tissue>
    </source>
</reference>
<dbReference type="Proteomes" id="UP000515140">
    <property type="component" value="Unplaced"/>
</dbReference>